<name>A0A382PFB2_9ZZZZ</name>
<dbReference type="AlphaFoldDB" id="A0A382PFB2"/>
<proteinExistence type="predicted"/>
<dbReference type="EMBL" id="UINC01106919">
    <property type="protein sequence ID" value="SVC71916.1"/>
    <property type="molecule type" value="Genomic_DNA"/>
</dbReference>
<protein>
    <submittedName>
        <fullName evidence="1">Uncharacterized protein</fullName>
    </submittedName>
</protein>
<organism evidence="1">
    <name type="scientific">marine metagenome</name>
    <dbReference type="NCBI Taxonomy" id="408172"/>
    <lineage>
        <taxon>unclassified sequences</taxon>
        <taxon>metagenomes</taxon>
        <taxon>ecological metagenomes</taxon>
    </lineage>
</organism>
<reference evidence="1" key="1">
    <citation type="submission" date="2018-05" db="EMBL/GenBank/DDBJ databases">
        <authorList>
            <person name="Lanie J.A."/>
            <person name="Ng W.-L."/>
            <person name="Kazmierczak K.M."/>
            <person name="Andrzejewski T.M."/>
            <person name="Davidsen T.M."/>
            <person name="Wayne K.J."/>
            <person name="Tettelin H."/>
            <person name="Glass J.I."/>
            <person name="Rusch D."/>
            <person name="Podicherti R."/>
            <person name="Tsui H.-C.T."/>
            <person name="Winkler M.E."/>
        </authorList>
    </citation>
    <scope>NUCLEOTIDE SEQUENCE</scope>
</reference>
<accession>A0A382PFB2</accession>
<evidence type="ECO:0000313" key="1">
    <source>
        <dbReference type="EMBL" id="SVC71916.1"/>
    </source>
</evidence>
<feature type="non-terminal residue" evidence="1">
    <location>
        <position position="64"/>
    </location>
</feature>
<sequence length="64" mass="6572">MSDDEHIDLFVLVTSAMALRGNRGNGIIAARNTAAGHGAGGAGWLARGTHSGAEFHEGLIERGT</sequence>
<gene>
    <name evidence="1" type="ORF">METZ01_LOCUS324770</name>
</gene>